<feature type="compositionally biased region" description="Polar residues" evidence="1">
    <location>
        <begin position="1"/>
        <end position="22"/>
    </location>
</feature>
<feature type="region of interest" description="Disordered" evidence="1">
    <location>
        <begin position="1"/>
        <end position="32"/>
    </location>
</feature>
<dbReference type="Proteomes" id="UP000825729">
    <property type="component" value="Unassembled WGS sequence"/>
</dbReference>
<sequence>MQNLSHSLQLPRNKCFTPSTSPAKRFPNMTPGNIKQKSSFVKDQKVTWKLTGLKLKIILLEYLQTNLENFMVSPLIFQLA</sequence>
<keyword evidence="3" id="KW-1185">Reference proteome</keyword>
<proteinExistence type="predicted"/>
<dbReference type="EMBL" id="JAINDJ010000002">
    <property type="protein sequence ID" value="KAG9457172.1"/>
    <property type="molecule type" value="Genomic_DNA"/>
</dbReference>
<gene>
    <name evidence="2" type="ORF">H6P81_001680</name>
</gene>
<evidence type="ECO:0000256" key="1">
    <source>
        <dbReference type="SAM" id="MobiDB-lite"/>
    </source>
</evidence>
<name>A0AAV7FBL6_ARIFI</name>
<comment type="caution">
    <text evidence="2">The sequence shown here is derived from an EMBL/GenBank/DDBJ whole genome shotgun (WGS) entry which is preliminary data.</text>
</comment>
<dbReference type="AlphaFoldDB" id="A0AAV7FBL6"/>
<evidence type="ECO:0000313" key="2">
    <source>
        <dbReference type="EMBL" id="KAG9457172.1"/>
    </source>
</evidence>
<protein>
    <submittedName>
        <fullName evidence="2">Uncharacterized protein</fullName>
    </submittedName>
</protein>
<organism evidence="2 3">
    <name type="scientific">Aristolochia fimbriata</name>
    <name type="common">White veined hardy Dutchman's pipe vine</name>
    <dbReference type="NCBI Taxonomy" id="158543"/>
    <lineage>
        <taxon>Eukaryota</taxon>
        <taxon>Viridiplantae</taxon>
        <taxon>Streptophyta</taxon>
        <taxon>Embryophyta</taxon>
        <taxon>Tracheophyta</taxon>
        <taxon>Spermatophyta</taxon>
        <taxon>Magnoliopsida</taxon>
        <taxon>Magnoliidae</taxon>
        <taxon>Piperales</taxon>
        <taxon>Aristolochiaceae</taxon>
        <taxon>Aristolochia</taxon>
    </lineage>
</organism>
<accession>A0AAV7FBL6</accession>
<evidence type="ECO:0000313" key="3">
    <source>
        <dbReference type="Proteomes" id="UP000825729"/>
    </source>
</evidence>
<reference evidence="2 3" key="1">
    <citation type="submission" date="2021-07" db="EMBL/GenBank/DDBJ databases">
        <title>The Aristolochia fimbriata genome: insights into angiosperm evolution, floral development and chemical biosynthesis.</title>
        <authorList>
            <person name="Jiao Y."/>
        </authorList>
    </citation>
    <scope>NUCLEOTIDE SEQUENCE [LARGE SCALE GENOMIC DNA]</scope>
    <source>
        <strain evidence="2">IBCAS-2021</strain>
        <tissue evidence="2">Leaf</tissue>
    </source>
</reference>